<dbReference type="Proteomes" id="UP000276223">
    <property type="component" value="Unassembled WGS sequence"/>
</dbReference>
<dbReference type="InterPro" id="IPR050612">
    <property type="entry name" value="Prok_Mopterin_Oxidored"/>
</dbReference>
<dbReference type="SMART" id="SM00926">
    <property type="entry name" value="Molybdop_Fe4S4"/>
    <property type="match status" value="1"/>
</dbReference>
<dbReference type="PANTHER" id="PTHR43742">
    <property type="entry name" value="TRIMETHYLAMINE-N-OXIDE REDUCTASE"/>
    <property type="match status" value="1"/>
</dbReference>
<keyword evidence="7" id="KW-0408">Iron</keyword>
<feature type="domain" description="4Fe-4S Mo/W bis-MGD-type" evidence="9">
    <location>
        <begin position="72"/>
        <end position="145"/>
    </location>
</feature>
<comment type="caution">
    <text evidence="10">The sequence shown here is derived from an EMBL/GenBank/DDBJ whole genome shotgun (WGS) entry which is preliminary data.</text>
</comment>
<dbReference type="Pfam" id="PF00384">
    <property type="entry name" value="Molybdopterin"/>
    <property type="match status" value="1"/>
</dbReference>
<evidence type="ECO:0000259" key="9">
    <source>
        <dbReference type="PROSITE" id="PS51669"/>
    </source>
</evidence>
<dbReference type="SUPFAM" id="SSF50692">
    <property type="entry name" value="ADC-like"/>
    <property type="match status" value="1"/>
</dbReference>
<evidence type="ECO:0000256" key="7">
    <source>
        <dbReference type="ARBA" id="ARBA00023004"/>
    </source>
</evidence>
<dbReference type="GO" id="GO:0046872">
    <property type="term" value="F:metal ion binding"/>
    <property type="evidence" value="ECO:0007669"/>
    <property type="project" value="UniProtKB-KW"/>
</dbReference>
<organism evidence="10 11">
    <name type="scientific">Desulfosoma caldarium</name>
    <dbReference type="NCBI Taxonomy" id="610254"/>
    <lineage>
        <taxon>Bacteria</taxon>
        <taxon>Pseudomonadati</taxon>
        <taxon>Thermodesulfobacteriota</taxon>
        <taxon>Syntrophobacteria</taxon>
        <taxon>Syntrophobacterales</taxon>
        <taxon>Syntrophobacteraceae</taxon>
        <taxon>Desulfosoma</taxon>
    </lineage>
</organism>
<dbReference type="InterPro" id="IPR006656">
    <property type="entry name" value="Mopterin_OxRdtase"/>
</dbReference>
<name>A0A3N1UIE5_9BACT</name>
<dbReference type="PROSITE" id="PS51669">
    <property type="entry name" value="4FE4S_MOW_BIS_MGD"/>
    <property type="match status" value="1"/>
</dbReference>
<dbReference type="PROSITE" id="PS51318">
    <property type="entry name" value="TAT"/>
    <property type="match status" value="1"/>
</dbReference>
<dbReference type="Gene3D" id="3.40.228.10">
    <property type="entry name" value="Dimethylsulfoxide Reductase, domain 2"/>
    <property type="match status" value="1"/>
</dbReference>
<dbReference type="CDD" id="cd02780">
    <property type="entry name" value="MopB_CT_Tetrathionate_Arsenate-R"/>
    <property type="match status" value="1"/>
</dbReference>
<evidence type="ECO:0000256" key="6">
    <source>
        <dbReference type="ARBA" id="ARBA00023002"/>
    </source>
</evidence>
<evidence type="ECO:0000256" key="5">
    <source>
        <dbReference type="ARBA" id="ARBA00022729"/>
    </source>
</evidence>
<dbReference type="Gene3D" id="2.20.25.90">
    <property type="entry name" value="ADC-like domains"/>
    <property type="match status" value="1"/>
</dbReference>
<evidence type="ECO:0000256" key="8">
    <source>
        <dbReference type="ARBA" id="ARBA00023014"/>
    </source>
</evidence>
<dbReference type="GO" id="GO:0051539">
    <property type="term" value="F:4 iron, 4 sulfur cluster binding"/>
    <property type="evidence" value="ECO:0007669"/>
    <property type="project" value="UniProtKB-KW"/>
</dbReference>
<dbReference type="Pfam" id="PF01568">
    <property type="entry name" value="Molydop_binding"/>
    <property type="match status" value="1"/>
</dbReference>
<gene>
    <name evidence="10" type="ORF">EDC27_2312</name>
</gene>
<reference evidence="10 11" key="1">
    <citation type="submission" date="2018-11" db="EMBL/GenBank/DDBJ databases">
        <title>Genomic Encyclopedia of Type Strains, Phase IV (KMG-IV): sequencing the most valuable type-strain genomes for metagenomic binning, comparative biology and taxonomic classification.</title>
        <authorList>
            <person name="Goeker M."/>
        </authorList>
    </citation>
    <scope>NUCLEOTIDE SEQUENCE [LARGE SCALE GENOMIC DNA]</scope>
    <source>
        <strain evidence="10 11">DSM 22027</strain>
    </source>
</reference>
<keyword evidence="3" id="KW-0500">Molybdenum</keyword>
<keyword evidence="2" id="KW-0004">4Fe-4S</keyword>
<evidence type="ECO:0000313" key="11">
    <source>
        <dbReference type="Proteomes" id="UP000276223"/>
    </source>
</evidence>
<accession>A0A3N1UIE5</accession>
<keyword evidence="11" id="KW-1185">Reference proteome</keyword>
<dbReference type="GO" id="GO:0016491">
    <property type="term" value="F:oxidoreductase activity"/>
    <property type="evidence" value="ECO:0007669"/>
    <property type="project" value="UniProtKB-KW"/>
</dbReference>
<dbReference type="InterPro" id="IPR009010">
    <property type="entry name" value="Asp_de-COase-like_dom_sf"/>
</dbReference>
<dbReference type="SUPFAM" id="SSF53706">
    <property type="entry name" value="Formate dehydrogenase/DMSO reductase, domains 1-3"/>
    <property type="match status" value="1"/>
</dbReference>
<evidence type="ECO:0000256" key="3">
    <source>
        <dbReference type="ARBA" id="ARBA00022505"/>
    </source>
</evidence>
<keyword evidence="8" id="KW-0411">Iron-sulfur</keyword>
<dbReference type="AlphaFoldDB" id="A0A3N1UIE5"/>
<dbReference type="EMBL" id="RJVA01000013">
    <property type="protein sequence ID" value="ROQ91035.1"/>
    <property type="molecule type" value="Genomic_DNA"/>
</dbReference>
<dbReference type="PANTHER" id="PTHR43742:SF9">
    <property type="entry name" value="TETRATHIONATE REDUCTASE SUBUNIT A"/>
    <property type="match status" value="1"/>
</dbReference>
<evidence type="ECO:0000256" key="1">
    <source>
        <dbReference type="ARBA" id="ARBA00010312"/>
    </source>
</evidence>
<protein>
    <submittedName>
        <fullName evidence="10">Molybdopterin-dependent oxidoreductase iron-sulfur protein</fullName>
    </submittedName>
</protein>
<dbReference type="RefSeq" id="WP_170161775.1">
    <property type="nucleotide sequence ID" value="NZ_RJVA01000013.1"/>
</dbReference>
<keyword evidence="6" id="KW-0560">Oxidoreductase</keyword>
<comment type="similarity">
    <text evidence="1">Belongs to the prokaryotic molybdopterin-containing oxidoreductase family.</text>
</comment>
<dbReference type="Pfam" id="PF04879">
    <property type="entry name" value="Molybdop_Fe4S4"/>
    <property type="match status" value="1"/>
</dbReference>
<evidence type="ECO:0000313" key="10">
    <source>
        <dbReference type="EMBL" id="ROQ91035.1"/>
    </source>
</evidence>
<evidence type="ECO:0000256" key="4">
    <source>
        <dbReference type="ARBA" id="ARBA00022723"/>
    </source>
</evidence>
<dbReference type="InterPro" id="IPR037946">
    <property type="entry name" value="MopB_CT_Tetrathionate"/>
</dbReference>
<keyword evidence="4" id="KW-0479">Metal-binding</keyword>
<dbReference type="InterPro" id="IPR006311">
    <property type="entry name" value="TAT_signal"/>
</dbReference>
<dbReference type="InterPro" id="IPR006963">
    <property type="entry name" value="Mopterin_OxRdtase_4Fe-4S_dom"/>
</dbReference>
<dbReference type="GO" id="GO:0043546">
    <property type="term" value="F:molybdopterin cofactor binding"/>
    <property type="evidence" value="ECO:0007669"/>
    <property type="project" value="InterPro"/>
</dbReference>
<keyword evidence="5" id="KW-0732">Signal</keyword>
<dbReference type="InterPro" id="IPR006657">
    <property type="entry name" value="MoPterin_dinucl-bd_dom"/>
</dbReference>
<sequence>MRTEASFTKKSNVLDHSMERRQFLKCSALLGGSAAAALTLPRWFPGFADDNAWAQTDPSGLETNAFSHHLPENQIFSVCQQCNTNCGIKVKFVDGKVAKIDGNPYSPWTMTPHIPYETPISETGTVEGGICPKGQAGIQTLYDPYRLVKVLKRAGKRGENKWKTISFEQALDEIVNGGDLFGEGHVEGLKDICALRDPKIAKALAHDADLVASKKMTLEEFKTKHAANLHYLIDPDHPDLGPKNNQFCLNYGRLKHGRSELLKRFVNKALGSINVHGHTTVCQGSLYFTCKAMSVQFEEGKWGSGKKFYWQADTGNAEFIIFVGANPYEANYGPPLRVPKITQGIIDGRLKIAVVDPRCSKTAARAWKWLPVEPNGVAALGMAMIHWILENKRFDARYLANANKAAADKNQESTWTQAAWLVKIGPNGEPGTFLRGSDLGMPLEKRPKKDGSGEWDLDPFMVMKGDAFVPFDPNDTKTPVTGDLFVDTEVNGLRVKSVLTILREAAGRFSLSQWAEKAGVSEKDIVELAQEFTSHGKRAVADCHRGVSQHTSGFYNVLTWMTLNTLIGNHDAMGGLAQASTYDITGKKEGKPFNLNVFEGSLKGWGISIIRHGKVYDKTTLFDGYPSKRVWYPFSSDVYQEVIPSIGDAYPYPIKALFLYMGSPVYALPAGHKLVEILSDPKKIPLFFVSDIVVGETSMYADYIFPDLTYLERWEFSGSHPSVTPKVAPFRQPASAPLTDTVTVFGEKMPLSLESLILGLAEKMQLPGFGEDAFGPGLHLKRDEDMYLRMVANIAHGDKADGSERVPAADAEEMRIFAQARRHLPETVYQLDRWKKVVGADLWPHVVYVLNRGGRFQSYSAAYKDGKLTNKYGKMVGLYMEKMATTRHSMTGKTYIPHATFVEGPCDCQGNLLDDASKGFDLTLITYKVITQTKSRTVSNYWLQAIYPENMVDISTYDAQRLGLKEGDRVRIVSPTNSEGEWDLGHGQRKPMIGRVRIMEGIRPGVIAFSLGHGHWAYGASELVIDGRRIPADSRRATGLHGNAGMRVDPILKNTGLVDTVGGSAVFYQSRVKLIKV</sequence>
<dbReference type="Gene3D" id="2.40.40.20">
    <property type="match status" value="1"/>
</dbReference>
<evidence type="ECO:0000256" key="2">
    <source>
        <dbReference type="ARBA" id="ARBA00022485"/>
    </source>
</evidence>
<dbReference type="Gene3D" id="3.40.50.740">
    <property type="match status" value="2"/>
</dbReference>
<proteinExistence type="inferred from homology"/>